<feature type="non-terminal residue" evidence="2">
    <location>
        <position position="1"/>
    </location>
</feature>
<evidence type="ECO:0000313" key="3">
    <source>
        <dbReference type="Proteomes" id="UP001597083"/>
    </source>
</evidence>
<keyword evidence="2" id="KW-0436">Ligase</keyword>
<dbReference type="PANTHER" id="PTHR42705:SF2">
    <property type="entry name" value="BIFUNCTIONAL NON-HOMOLOGOUS END JOINING PROTEIN LIGD"/>
    <property type="match status" value="1"/>
</dbReference>
<dbReference type="InterPro" id="IPR014145">
    <property type="entry name" value="LigD_pol_dom"/>
</dbReference>
<evidence type="ECO:0000259" key="1">
    <source>
        <dbReference type="Pfam" id="PF21686"/>
    </source>
</evidence>
<accession>A0ABW3CGF4</accession>
<dbReference type="GO" id="GO:0016874">
    <property type="term" value="F:ligase activity"/>
    <property type="evidence" value="ECO:0007669"/>
    <property type="project" value="UniProtKB-KW"/>
</dbReference>
<reference evidence="3" key="1">
    <citation type="journal article" date="2019" name="Int. J. Syst. Evol. Microbiol.">
        <title>The Global Catalogue of Microorganisms (GCM) 10K type strain sequencing project: providing services to taxonomists for standard genome sequencing and annotation.</title>
        <authorList>
            <consortium name="The Broad Institute Genomics Platform"/>
            <consortium name="The Broad Institute Genome Sequencing Center for Infectious Disease"/>
            <person name="Wu L."/>
            <person name="Ma J."/>
        </authorList>
    </citation>
    <scope>NUCLEOTIDE SEQUENCE [LARGE SCALE GENOMIC DNA]</scope>
    <source>
        <strain evidence="3">JCM 31696</strain>
    </source>
</reference>
<feature type="domain" description="DNA ligase D polymerase" evidence="1">
    <location>
        <begin position="4"/>
        <end position="141"/>
    </location>
</feature>
<sequence>AARIVEACRVAQLLRDLLAEDGLESYPKTSGKKGLHLYVPIKESERTSEYAKEAAERLAADHKDLIVSKMEKRLRKGKVFVDWSQNNPAKTTVAPYSLRAAGSPSVSMPVTWDELEGCEGSASLRFTPDEALERVEEHGDLLEPLVGKHDQSLP</sequence>
<dbReference type="Gene3D" id="3.90.920.10">
    <property type="entry name" value="DNA primase, PRIM domain"/>
    <property type="match status" value="1"/>
</dbReference>
<protein>
    <submittedName>
        <fullName evidence="2">ATP-dependent DNA ligase</fullName>
    </submittedName>
</protein>
<dbReference type="EMBL" id="JBHTIR010002135">
    <property type="protein sequence ID" value="MFD0853403.1"/>
    <property type="molecule type" value="Genomic_DNA"/>
</dbReference>
<organism evidence="2 3">
    <name type="scientific">Actinomadura adrarensis</name>
    <dbReference type="NCBI Taxonomy" id="1819600"/>
    <lineage>
        <taxon>Bacteria</taxon>
        <taxon>Bacillati</taxon>
        <taxon>Actinomycetota</taxon>
        <taxon>Actinomycetes</taxon>
        <taxon>Streptosporangiales</taxon>
        <taxon>Thermomonosporaceae</taxon>
        <taxon>Actinomadura</taxon>
    </lineage>
</organism>
<name>A0ABW3CGF4_9ACTN</name>
<dbReference type="Proteomes" id="UP001597083">
    <property type="component" value="Unassembled WGS sequence"/>
</dbReference>
<gene>
    <name evidence="2" type="ORF">ACFQ07_14285</name>
</gene>
<dbReference type="InterPro" id="IPR052171">
    <property type="entry name" value="NHEJ_LigD"/>
</dbReference>
<evidence type="ECO:0000313" key="2">
    <source>
        <dbReference type="EMBL" id="MFD0853403.1"/>
    </source>
</evidence>
<comment type="caution">
    <text evidence="2">The sequence shown here is derived from an EMBL/GenBank/DDBJ whole genome shotgun (WGS) entry which is preliminary data.</text>
</comment>
<dbReference type="Pfam" id="PF21686">
    <property type="entry name" value="LigD_Prim-Pol"/>
    <property type="match status" value="1"/>
</dbReference>
<dbReference type="PANTHER" id="PTHR42705">
    <property type="entry name" value="BIFUNCTIONAL NON-HOMOLOGOUS END JOINING PROTEIN LIGD"/>
    <property type="match status" value="1"/>
</dbReference>
<proteinExistence type="predicted"/>
<keyword evidence="3" id="KW-1185">Reference proteome</keyword>